<comment type="caution">
    <text evidence="8">The sequence shown here is derived from an EMBL/GenBank/DDBJ whole genome shotgun (WGS) entry which is preliminary data.</text>
</comment>
<dbReference type="InterPro" id="IPR007863">
    <property type="entry name" value="Peptidase_M16_C"/>
</dbReference>
<reference evidence="8 9" key="1">
    <citation type="submission" date="2023-07" db="EMBL/GenBank/DDBJ databases">
        <title>Genomic Encyclopedia of Type Strains, Phase IV (KMG-IV): sequencing the most valuable type-strain genomes for metagenomic binning, comparative biology and taxonomic classification.</title>
        <authorList>
            <person name="Goeker M."/>
        </authorList>
    </citation>
    <scope>NUCLEOTIDE SEQUENCE [LARGE SCALE GENOMIC DNA]</scope>
    <source>
        <strain evidence="8 9">DSM 19922</strain>
    </source>
</reference>
<dbReference type="GO" id="GO:0006508">
    <property type="term" value="P:proteolysis"/>
    <property type="evidence" value="ECO:0007669"/>
    <property type="project" value="UniProtKB-KW"/>
</dbReference>
<evidence type="ECO:0000256" key="1">
    <source>
        <dbReference type="ARBA" id="ARBA00001947"/>
    </source>
</evidence>
<dbReference type="InterPro" id="IPR001431">
    <property type="entry name" value="Pept_M16_Zn_BS"/>
</dbReference>
<evidence type="ECO:0000256" key="5">
    <source>
        <dbReference type="SAM" id="SignalP"/>
    </source>
</evidence>
<gene>
    <name evidence="8" type="ORF">QO018_000898</name>
</gene>
<dbReference type="Pfam" id="PF00675">
    <property type="entry name" value="Peptidase_M16"/>
    <property type="match status" value="1"/>
</dbReference>
<evidence type="ECO:0000313" key="8">
    <source>
        <dbReference type="EMBL" id="MDQ0532062.1"/>
    </source>
</evidence>
<keyword evidence="8" id="KW-0378">Hydrolase</keyword>
<keyword evidence="3" id="KW-0482">Metalloprotease</keyword>
<evidence type="ECO:0000256" key="2">
    <source>
        <dbReference type="ARBA" id="ARBA00007261"/>
    </source>
</evidence>
<dbReference type="EMBL" id="JAUSVU010000002">
    <property type="protein sequence ID" value="MDQ0532062.1"/>
    <property type="molecule type" value="Genomic_DNA"/>
</dbReference>
<dbReference type="PANTHER" id="PTHR11851:SF49">
    <property type="entry name" value="MITOCHONDRIAL-PROCESSING PEPTIDASE SUBUNIT ALPHA"/>
    <property type="match status" value="1"/>
</dbReference>
<dbReference type="Gene3D" id="3.30.830.10">
    <property type="entry name" value="Metalloenzyme, LuxS/M16 peptidase-like"/>
    <property type="match status" value="2"/>
</dbReference>
<evidence type="ECO:0000256" key="3">
    <source>
        <dbReference type="ARBA" id="ARBA00023049"/>
    </source>
</evidence>
<comment type="cofactor">
    <cofactor evidence="1">
        <name>Zn(2+)</name>
        <dbReference type="ChEBI" id="CHEBI:29105"/>
    </cofactor>
</comment>
<proteinExistence type="inferred from homology"/>
<dbReference type="InterPro" id="IPR050361">
    <property type="entry name" value="MPP/UQCRC_Complex"/>
</dbReference>
<sequence>MPARSPSSPHLRRAASAGLLALALTAAAPLIQSPPVAGLALPIGAKPAQAAEKGVFFPERFTLSNGMQVVVIPNHRVPVVTHMVWYKVGAADEQRGQSGIAHFLEHLMFKGTDVIAPGEFSRIIAKNGGRDNAFTSYDYTAYYQNVARDRLEMVMRMEADRMANLKLTDAVVYPERDVIIEERRQRIENEPADRIGEQINATLFFHHPYGTPVIGWPQEMATLTREEAEGFYKTWYTPNNAVLVVSGDVTAAELRPLAERYYGAIPARPVPERKRVEEPPITSSRQVVLRDAEVRQPSVRRTWVAPSYRLDPDHQAYALQVLAEIMSGGTTSRLYRSLVVDQKLATSAWLGYGPTAYDMATLSVGASPAAGVEMDKLEAALWAEVDTLLKGGVTEEEVATARKRMLAAAAYARDSLTGPAQTLGAALATGQTIDEVENWPVNIDAVTADQVNAAARAVLSNTNHVTGLLLPLSGKDS</sequence>
<dbReference type="PANTHER" id="PTHR11851">
    <property type="entry name" value="METALLOPROTEASE"/>
    <property type="match status" value="1"/>
</dbReference>
<feature type="domain" description="Peptidase M16 C-terminal" evidence="7">
    <location>
        <begin position="223"/>
        <end position="404"/>
    </location>
</feature>
<feature type="chain" id="PRO_5045409678" evidence="5">
    <location>
        <begin position="29"/>
        <end position="477"/>
    </location>
</feature>
<dbReference type="GO" id="GO:0008233">
    <property type="term" value="F:peptidase activity"/>
    <property type="evidence" value="ECO:0007669"/>
    <property type="project" value="UniProtKB-KW"/>
</dbReference>
<dbReference type="PROSITE" id="PS00143">
    <property type="entry name" value="INSULINASE"/>
    <property type="match status" value="1"/>
</dbReference>
<comment type="similarity">
    <text evidence="2 4">Belongs to the peptidase M16 family.</text>
</comment>
<protein>
    <submittedName>
        <fullName evidence="8">Zinc protease</fullName>
        <ecNumber evidence="8">3.4.24.-</ecNumber>
    </submittedName>
</protein>
<feature type="signal peptide" evidence="5">
    <location>
        <begin position="1"/>
        <end position="28"/>
    </location>
</feature>
<dbReference type="SUPFAM" id="SSF63411">
    <property type="entry name" value="LuxS/MPP-like metallohydrolase"/>
    <property type="match status" value="2"/>
</dbReference>
<accession>A0ABU0MF41</accession>
<organism evidence="8 9">
    <name type="scientific">Azospirillum picis</name>
    <dbReference type="NCBI Taxonomy" id="488438"/>
    <lineage>
        <taxon>Bacteria</taxon>
        <taxon>Pseudomonadati</taxon>
        <taxon>Pseudomonadota</taxon>
        <taxon>Alphaproteobacteria</taxon>
        <taxon>Rhodospirillales</taxon>
        <taxon>Azospirillaceae</taxon>
        <taxon>Azospirillum</taxon>
    </lineage>
</organism>
<evidence type="ECO:0000256" key="4">
    <source>
        <dbReference type="RuleBase" id="RU004447"/>
    </source>
</evidence>
<dbReference type="Pfam" id="PF05193">
    <property type="entry name" value="Peptidase_M16_C"/>
    <property type="match status" value="1"/>
</dbReference>
<dbReference type="InterPro" id="IPR011249">
    <property type="entry name" value="Metalloenz_LuxS/M16"/>
</dbReference>
<keyword evidence="9" id="KW-1185">Reference proteome</keyword>
<name>A0ABU0MF41_9PROT</name>
<dbReference type="RefSeq" id="WP_246512794.1">
    <property type="nucleotide sequence ID" value="NZ_JAGINO010000002.1"/>
</dbReference>
<dbReference type="EC" id="3.4.24.-" evidence="8"/>
<evidence type="ECO:0000259" key="6">
    <source>
        <dbReference type="Pfam" id="PF00675"/>
    </source>
</evidence>
<dbReference type="Proteomes" id="UP001244552">
    <property type="component" value="Unassembled WGS sequence"/>
</dbReference>
<keyword evidence="5" id="KW-0732">Signal</keyword>
<evidence type="ECO:0000259" key="7">
    <source>
        <dbReference type="Pfam" id="PF05193"/>
    </source>
</evidence>
<feature type="domain" description="Peptidase M16 N-terminal" evidence="6">
    <location>
        <begin position="69"/>
        <end position="214"/>
    </location>
</feature>
<evidence type="ECO:0000313" key="9">
    <source>
        <dbReference type="Proteomes" id="UP001244552"/>
    </source>
</evidence>
<dbReference type="InterPro" id="IPR011765">
    <property type="entry name" value="Pept_M16_N"/>
</dbReference>
<keyword evidence="8" id="KW-0645">Protease</keyword>